<evidence type="ECO:0000256" key="4">
    <source>
        <dbReference type="ARBA" id="ARBA00016797"/>
    </source>
</evidence>
<evidence type="ECO:0000256" key="7">
    <source>
        <dbReference type="ARBA" id="ARBA00025649"/>
    </source>
</evidence>
<dbReference type="PATRIC" id="fig|1072256.5.peg.905"/>
<feature type="domain" description="Electron transfer flavoprotein alpha/beta-subunit N-terminal" evidence="8">
    <location>
        <begin position="23"/>
        <end position="214"/>
    </location>
</feature>
<dbReference type="PIRSF" id="PIRSF000090">
    <property type="entry name" value="Beta-ETF"/>
    <property type="match status" value="1"/>
</dbReference>
<protein>
    <recommendedName>
        <fullName evidence="4">Electron transfer flavoprotein subunit beta</fullName>
    </recommendedName>
</protein>
<comment type="subunit">
    <text evidence="3">Heterodimer of an alpha and a beta subunit.</text>
</comment>
<dbReference type="STRING" id="1072256.CUTER_04555"/>
<dbReference type="EMBL" id="CP011546">
    <property type="protein sequence ID" value="AKK10916.1"/>
    <property type="molecule type" value="Genomic_DNA"/>
</dbReference>
<dbReference type="Gene3D" id="3.40.50.620">
    <property type="entry name" value="HUPs"/>
    <property type="match status" value="1"/>
</dbReference>
<evidence type="ECO:0000313" key="10">
    <source>
        <dbReference type="Proteomes" id="UP000035548"/>
    </source>
</evidence>
<evidence type="ECO:0000313" key="9">
    <source>
        <dbReference type="EMBL" id="AKK10916.1"/>
    </source>
</evidence>
<dbReference type="OrthoDB" id="9804960at2"/>
<dbReference type="PANTHER" id="PTHR21294:SF8">
    <property type="entry name" value="ELECTRON TRANSFER FLAVOPROTEIN SUBUNIT BETA"/>
    <property type="match status" value="1"/>
</dbReference>
<sequence>MPTAVVLVKHVPDTWSVKTLEADHTLDRVSVDAVIDEVNEYAMEQALRLKDADPSLTVVAATMGQASADEALRKALAMGADDAVRLSDEGLAGSDAIATAWALTNLLSTIDDVQLVITGAQSSDGETGLVPGLLAEYRQVPALTGVHSLRIDGSDVVGVRDDQRGTWELKAALPALVSVTDKADKPRYPNFKRMKAAKAHEITVRDLAGIGVDPAQVGLAASATRVTAATVLPERTAGDIINGTNAEQAAVQIADFLAAKGLI</sequence>
<evidence type="ECO:0000259" key="8">
    <source>
        <dbReference type="SMART" id="SM00893"/>
    </source>
</evidence>
<evidence type="ECO:0000256" key="2">
    <source>
        <dbReference type="ARBA" id="ARBA00007557"/>
    </source>
</evidence>
<organism evidence="9 10">
    <name type="scientific">Corynebacterium uterequi</name>
    <dbReference type="NCBI Taxonomy" id="1072256"/>
    <lineage>
        <taxon>Bacteria</taxon>
        <taxon>Bacillati</taxon>
        <taxon>Actinomycetota</taxon>
        <taxon>Actinomycetes</taxon>
        <taxon>Mycobacteriales</taxon>
        <taxon>Corynebacteriaceae</taxon>
        <taxon>Corynebacterium</taxon>
    </lineage>
</organism>
<comment type="cofactor">
    <cofactor evidence="1">
        <name>FAD</name>
        <dbReference type="ChEBI" id="CHEBI:57692"/>
    </cofactor>
</comment>
<evidence type="ECO:0000256" key="3">
    <source>
        <dbReference type="ARBA" id="ARBA00011355"/>
    </source>
</evidence>
<dbReference type="InterPro" id="IPR012255">
    <property type="entry name" value="ETF_b"/>
</dbReference>
<comment type="similarity">
    <text evidence="2">Belongs to the ETF beta-subunit/FixA family.</text>
</comment>
<dbReference type="InterPro" id="IPR014730">
    <property type="entry name" value="ETF_a/b_N"/>
</dbReference>
<dbReference type="GO" id="GO:0009055">
    <property type="term" value="F:electron transfer activity"/>
    <property type="evidence" value="ECO:0007669"/>
    <property type="project" value="InterPro"/>
</dbReference>
<gene>
    <name evidence="9" type="primary">etfB</name>
    <name evidence="9" type="ORF">CUTER_04555</name>
</gene>
<evidence type="ECO:0000256" key="5">
    <source>
        <dbReference type="ARBA" id="ARBA00022448"/>
    </source>
</evidence>
<reference evidence="9 10" key="1">
    <citation type="journal article" date="2015" name="Genome Announc.">
        <title>Virulence Factor Genes Detected in the Complete Genome Sequence of Corynebacterium uterequi DSM 45634, Isolated from the Uterus of a Maiden Mare.</title>
        <authorList>
            <person name="Ruckert C."/>
            <person name="Kriete M."/>
            <person name="Jaenicke S."/>
            <person name="Winkler A."/>
            <person name="Tauch A."/>
        </authorList>
    </citation>
    <scope>NUCLEOTIDE SEQUENCE [LARGE SCALE GENOMIC DNA]</scope>
    <source>
        <strain evidence="9 10">DSM 45634</strain>
    </source>
</reference>
<dbReference type="KEGG" id="cut:CUTER_04555"/>
<evidence type="ECO:0000256" key="6">
    <source>
        <dbReference type="ARBA" id="ARBA00022982"/>
    </source>
</evidence>
<evidence type="ECO:0000256" key="1">
    <source>
        <dbReference type="ARBA" id="ARBA00001974"/>
    </source>
</evidence>
<name>A0A0G3HBZ5_9CORY</name>
<dbReference type="PANTHER" id="PTHR21294">
    <property type="entry name" value="ELECTRON TRANSFER FLAVOPROTEIN BETA-SUBUNIT"/>
    <property type="match status" value="1"/>
</dbReference>
<dbReference type="Pfam" id="PF01012">
    <property type="entry name" value="ETF"/>
    <property type="match status" value="1"/>
</dbReference>
<comment type="function">
    <text evidence="7">The electron transfer flavoprotein serves as a specific electron acceptor for other dehydrogenases. It transfers the electrons to the main respiratory chain via ETF-ubiquinone oxidoreductase (ETF dehydrogenase).</text>
</comment>
<dbReference type="InterPro" id="IPR014729">
    <property type="entry name" value="Rossmann-like_a/b/a_fold"/>
</dbReference>
<reference evidence="10" key="2">
    <citation type="submission" date="2015-05" db="EMBL/GenBank/DDBJ databases">
        <title>Complete genome sequence of Corynebacterium uterequi DSM 45634, isolated from the uterus of a maiden mare.</title>
        <authorList>
            <person name="Ruckert C."/>
            <person name="Albersmeier A."/>
            <person name="Winkler A."/>
            <person name="Tauch A."/>
        </authorList>
    </citation>
    <scope>NUCLEOTIDE SEQUENCE [LARGE SCALE GENOMIC DNA]</scope>
    <source>
        <strain evidence="10">DSM 45634</strain>
    </source>
</reference>
<keyword evidence="5" id="KW-0813">Transport</keyword>
<keyword evidence="6" id="KW-0249">Electron transport</keyword>
<dbReference type="RefSeq" id="WP_047259409.1">
    <property type="nucleotide sequence ID" value="NZ_CP011546.1"/>
</dbReference>
<dbReference type="Proteomes" id="UP000035548">
    <property type="component" value="Chromosome"/>
</dbReference>
<dbReference type="SMART" id="SM00893">
    <property type="entry name" value="ETF"/>
    <property type="match status" value="1"/>
</dbReference>
<accession>A0A0G3HBZ5</accession>
<dbReference type="InterPro" id="IPR033948">
    <property type="entry name" value="ETF_beta_N"/>
</dbReference>
<dbReference type="SUPFAM" id="SSF52402">
    <property type="entry name" value="Adenine nucleotide alpha hydrolases-like"/>
    <property type="match status" value="1"/>
</dbReference>
<dbReference type="AlphaFoldDB" id="A0A0G3HBZ5"/>
<keyword evidence="10" id="KW-1185">Reference proteome</keyword>
<dbReference type="GO" id="GO:0005829">
    <property type="term" value="C:cytosol"/>
    <property type="evidence" value="ECO:0007669"/>
    <property type="project" value="TreeGrafter"/>
</dbReference>
<dbReference type="CDD" id="cd01714">
    <property type="entry name" value="ETF_beta"/>
    <property type="match status" value="1"/>
</dbReference>
<proteinExistence type="inferred from homology"/>